<reference evidence="1 2" key="1">
    <citation type="submission" date="2017-10" db="EMBL/GenBank/DDBJ databases">
        <title>Two draft genome sequences of Pusillimonas sp. strains isolated from a nitrate- and radionuclide-contaminated groundwater in Russia.</title>
        <authorList>
            <person name="Grouzdev D.S."/>
            <person name="Tourova T.P."/>
            <person name="Goeva M.A."/>
            <person name="Babich T.L."/>
            <person name="Sokolova D.S."/>
            <person name="Abdullin R."/>
            <person name="Poltaraus A.B."/>
            <person name="Toshchakov S.V."/>
            <person name="Nazina T.N."/>
        </authorList>
    </citation>
    <scope>NUCLEOTIDE SEQUENCE [LARGE SCALE GENOMIC DNA]</scope>
    <source>
        <strain evidence="1 2">JR1/69-2-13</strain>
    </source>
</reference>
<dbReference type="PANTHER" id="PTHR37310">
    <property type="entry name" value="CYTOPLASMIC PROTEIN-RELATED"/>
    <property type="match status" value="1"/>
</dbReference>
<keyword evidence="2" id="KW-1185">Reference proteome</keyword>
<evidence type="ECO:0000313" key="1">
    <source>
        <dbReference type="EMBL" id="PLC54280.1"/>
    </source>
</evidence>
<organism evidence="1 2">
    <name type="scientific">Pollutimonas nitritireducens</name>
    <dbReference type="NCBI Taxonomy" id="2045209"/>
    <lineage>
        <taxon>Bacteria</taxon>
        <taxon>Pseudomonadati</taxon>
        <taxon>Pseudomonadota</taxon>
        <taxon>Betaproteobacteria</taxon>
        <taxon>Burkholderiales</taxon>
        <taxon>Alcaligenaceae</taxon>
        <taxon>Pollutimonas</taxon>
    </lineage>
</organism>
<dbReference type="Pfam" id="PF03860">
    <property type="entry name" value="Csp"/>
    <property type="match status" value="1"/>
</dbReference>
<dbReference type="EMBL" id="PDNV01000005">
    <property type="protein sequence ID" value="PLC54280.1"/>
    <property type="molecule type" value="Genomic_DNA"/>
</dbReference>
<name>A0A2N4UH09_9BURK</name>
<dbReference type="RefSeq" id="WP_102069732.1">
    <property type="nucleotide sequence ID" value="NZ_PDNV01000005.1"/>
</dbReference>
<dbReference type="OrthoDB" id="5396211at2"/>
<dbReference type="CDD" id="cd08026">
    <property type="entry name" value="DUF326"/>
    <property type="match status" value="1"/>
</dbReference>
<gene>
    <name evidence="1" type="ORF">CR155_09230</name>
</gene>
<dbReference type="Proteomes" id="UP000234328">
    <property type="component" value="Unassembled WGS sequence"/>
</dbReference>
<protein>
    <submittedName>
        <fullName evidence="1">Four-helix bundle copper-binding protein</fullName>
    </submittedName>
</protein>
<proteinExistence type="predicted"/>
<comment type="caution">
    <text evidence="1">The sequence shown here is derived from an EMBL/GenBank/DDBJ whole genome shotgun (WGS) entry which is preliminary data.</text>
</comment>
<dbReference type="AlphaFoldDB" id="A0A2N4UH09"/>
<accession>A0A2N4UH09</accession>
<dbReference type="Gene3D" id="1.20.1270.360">
    <property type="match status" value="1"/>
</dbReference>
<evidence type="ECO:0000313" key="2">
    <source>
        <dbReference type="Proteomes" id="UP000234328"/>
    </source>
</evidence>
<sequence>MSHEKFQSCIDACYACATACDHCAASCLAEQDVNSMARCIKLDMDCAQICRLAASYMARGSDFAQALCHLCADICQACADECAKHKMDHCQRCAEACRRCAEECKRMAQMA</sequence>
<dbReference type="InterPro" id="IPR005560">
    <property type="entry name" value="Csp_YhjQ"/>
</dbReference>
<dbReference type="InterPro" id="IPR044543">
    <property type="entry name" value="YHJQ-like"/>
</dbReference>
<dbReference type="PANTHER" id="PTHR37310:SF1">
    <property type="entry name" value="CYTOPLASMIC PROTEIN"/>
    <property type="match status" value="1"/>
</dbReference>